<dbReference type="EMBL" id="LAZR01012428">
    <property type="protein sequence ID" value="KKM26883.1"/>
    <property type="molecule type" value="Genomic_DNA"/>
</dbReference>
<sequence>MKALQTAEMQLREKLEGDGWRVTHRGWPDFACVRDGEMIFVEVKRYRGENLKKDQHYILTNLAKLGLDCFKWSPDNGFEQISATTPMPITGRHRGKLGKRLTWEERLAKLSPKRQEEILADKAKGITWFL</sequence>
<dbReference type="SUPFAM" id="SSF52980">
    <property type="entry name" value="Restriction endonuclease-like"/>
    <property type="match status" value="1"/>
</dbReference>
<dbReference type="InterPro" id="IPR011335">
    <property type="entry name" value="Restrct_endonuc-II-like"/>
</dbReference>
<dbReference type="GO" id="GO:0003676">
    <property type="term" value="F:nucleic acid binding"/>
    <property type="evidence" value="ECO:0007669"/>
    <property type="project" value="InterPro"/>
</dbReference>
<dbReference type="AlphaFoldDB" id="A0A0F9KXZ2"/>
<evidence type="ECO:0000313" key="1">
    <source>
        <dbReference type="EMBL" id="KKM26883.1"/>
    </source>
</evidence>
<protein>
    <recommendedName>
        <fullName evidence="2">VRR-NUC domain-containing protein</fullName>
    </recommendedName>
</protein>
<accession>A0A0F9KXZ2</accession>
<organism evidence="1">
    <name type="scientific">marine sediment metagenome</name>
    <dbReference type="NCBI Taxonomy" id="412755"/>
    <lineage>
        <taxon>unclassified sequences</taxon>
        <taxon>metagenomes</taxon>
        <taxon>ecological metagenomes</taxon>
    </lineage>
</organism>
<comment type="caution">
    <text evidence="1">The sequence shown here is derived from an EMBL/GenBank/DDBJ whole genome shotgun (WGS) entry which is preliminary data.</text>
</comment>
<gene>
    <name evidence="1" type="ORF">LCGC14_1580290</name>
</gene>
<dbReference type="Gene3D" id="3.40.1350.10">
    <property type="match status" value="1"/>
</dbReference>
<dbReference type="InterPro" id="IPR011856">
    <property type="entry name" value="tRNA_endonuc-like_dom_sf"/>
</dbReference>
<name>A0A0F9KXZ2_9ZZZZ</name>
<evidence type="ECO:0008006" key="2">
    <source>
        <dbReference type="Google" id="ProtNLM"/>
    </source>
</evidence>
<reference evidence="1" key="1">
    <citation type="journal article" date="2015" name="Nature">
        <title>Complex archaea that bridge the gap between prokaryotes and eukaryotes.</title>
        <authorList>
            <person name="Spang A."/>
            <person name="Saw J.H."/>
            <person name="Jorgensen S.L."/>
            <person name="Zaremba-Niedzwiedzka K."/>
            <person name="Martijn J."/>
            <person name="Lind A.E."/>
            <person name="van Eijk R."/>
            <person name="Schleper C."/>
            <person name="Guy L."/>
            <person name="Ettema T.J."/>
        </authorList>
    </citation>
    <scope>NUCLEOTIDE SEQUENCE</scope>
</reference>
<proteinExistence type="predicted"/>